<evidence type="ECO:0000313" key="2">
    <source>
        <dbReference type="Proteomes" id="UP000838756"/>
    </source>
</evidence>
<proteinExistence type="predicted"/>
<dbReference type="AlphaFoldDB" id="A0A8S4RXI9"/>
<gene>
    <name evidence="1" type="primary">jg12052</name>
    <name evidence="1" type="ORF">PAEG_LOCUS18302</name>
</gene>
<keyword evidence="2" id="KW-1185">Reference proteome</keyword>
<comment type="caution">
    <text evidence="1">The sequence shown here is derived from an EMBL/GenBank/DDBJ whole genome shotgun (WGS) entry which is preliminary data.</text>
</comment>
<accession>A0A8S4RXI9</accession>
<organism evidence="1 2">
    <name type="scientific">Pararge aegeria aegeria</name>
    <dbReference type="NCBI Taxonomy" id="348720"/>
    <lineage>
        <taxon>Eukaryota</taxon>
        <taxon>Metazoa</taxon>
        <taxon>Ecdysozoa</taxon>
        <taxon>Arthropoda</taxon>
        <taxon>Hexapoda</taxon>
        <taxon>Insecta</taxon>
        <taxon>Pterygota</taxon>
        <taxon>Neoptera</taxon>
        <taxon>Endopterygota</taxon>
        <taxon>Lepidoptera</taxon>
        <taxon>Glossata</taxon>
        <taxon>Ditrysia</taxon>
        <taxon>Papilionoidea</taxon>
        <taxon>Nymphalidae</taxon>
        <taxon>Satyrinae</taxon>
        <taxon>Satyrini</taxon>
        <taxon>Parargina</taxon>
        <taxon>Pararge</taxon>
    </lineage>
</organism>
<dbReference type="Proteomes" id="UP000838756">
    <property type="component" value="Unassembled WGS sequence"/>
</dbReference>
<name>A0A8S4RXI9_9NEOP</name>
<dbReference type="EMBL" id="CAKXAJ010025593">
    <property type="protein sequence ID" value="CAH2241920.1"/>
    <property type="molecule type" value="Genomic_DNA"/>
</dbReference>
<evidence type="ECO:0000313" key="1">
    <source>
        <dbReference type="EMBL" id="CAH2241920.1"/>
    </source>
</evidence>
<protein>
    <submittedName>
        <fullName evidence="1">Jg12052 protein</fullName>
    </submittedName>
</protein>
<sequence>MAFGGAEDDLGVGGVMELRGIWFWKFGARKKQLLTASNGEICLTKPRPTQGSRALMMMKLQLSHQTDLGQRTLYARFAPTGGSLVKT</sequence>
<reference evidence="1" key="1">
    <citation type="submission" date="2022-03" db="EMBL/GenBank/DDBJ databases">
        <authorList>
            <person name="Lindestad O."/>
        </authorList>
    </citation>
    <scope>NUCLEOTIDE SEQUENCE</scope>
</reference>